<dbReference type="Proteomes" id="UP000183794">
    <property type="component" value="Unassembled WGS sequence"/>
</dbReference>
<name>A0A1K9Z2Q9_9GAMM</name>
<keyword evidence="2" id="KW-0378">Hydrolase</keyword>
<evidence type="ECO:0000313" key="2">
    <source>
        <dbReference type="EMBL" id="SGY98630.1"/>
    </source>
</evidence>
<dbReference type="Proteomes" id="UP000182660">
    <property type="component" value="Unassembled WGS sequence"/>
</dbReference>
<evidence type="ECO:0000313" key="3">
    <source>
        <dbReference type="Proteomes" id="UP000182660"/>
    </source>
</evidence>
<protein>
    <submittedName>
        <fullName evidence="2">GDP-mannose mannosyl hydrolase</fullName>
    </submittedName>
</protein>
<accession>A0A1K9Z2Q9</accession>
<reference evidence="1 3" key="2">
    <citation type="submission" date="2016-11" db="EMBL/GenBank/DDBJ databases">
        <authorList>
            <person name="Klemetsen T."/>
        </authorList>
    </citation>
    <scope>NUCLEOTIDE SEQUENCE [LARGE SCALE GENOMIC DNA]</scope>
    <source>
        <strain evidence="1">MT 2528</strain>
    </source>
</reference>
<sequence length="71" mass="8218">MFLDNNTFETVIDSTPLISIDLVVKTHRIKHYSGLEPIDPRRVIGLYLVVAFKKMNRCKLHSHDFVSMNSD</sequence>
<dbReference type="GO" id="GO:0016787">
    <property type="term" value="F:hydrolase activity"/>
    <property type="evidence" value="ECO:0007669"/>
    <property type="project" value="UniProtKB-KW"/>
</dbReference>
<proteinExistence type="predicted"/>
<gene>
    <name evidence="1" type="ORF">MT2528_1874</name>
    <name evidence="2" type="ORF">NVI5450_2096</name>
</gene>
<evidence type="ECO:0000313" key="1">
    <source>
        <dbReference type="EMBL" id="SGY90172.1"/>
    </source>
</evidence>
<reference evidence="2 4" key="1">
    <citation type="submission" date="2016-11" db="EMBL/GenBank/DDBJ databases">
        <authorList>
            <person name="Jaros S."/>
            <person name="Januszkiewicz K."/>
            <person name="Wedrychowicz H."/>
        </authorList>
    </citation>
    <scope>NUCLEOTIDE SEQUENCE [LARGE SCALE GENOMIC DNA]</scope>
    <source>
        <strain evidence="2">NVI 5450</strain>
    </source>
</reference>
<organism evidence="2 4">
    <name type="scientific">Moritella viscosa</name>
    <dbReference type="NCBI Taxonomy" id="80854"/>
    <lineage>
        <taxon>Bacteria</taxon>
        <taxon>Pseudomonadati</taxon>
        <taxon>Pseudomonadota</taxon>
        <taxon>Gammaproteobacteria</taxon>
        <taxon>Alteromonadales</taxon>
        <taxon>Moritellaceae</taxon>
        <taxon>Moritella</taxon>
    </lineage>
</organism>
<evidence type="ECO:0000313" key="4">
    <source>
        <dbReference type="Proteomes" id="UP000183794"/>
    </source>
</evidence>
<dbReference type="EMBL" id="FPLJ01000047">
    <property type="protein sequence ID" value="SGY90172.1"/>
    <property type="molecule type" value="Genomic_DNA"/>
</dbReference>
<dbReference type="AlphaFoldDB" id="A0A1K9Z2Q9"/>
<keyword evidence="3" id="KW-1185">Reference proteome</keyword>
<dbReference type="EMBL" id="FPLD01000056">
    <property type="protein sequence ID" value="SGY98630.1"/>
    <property type="molecule type" value="Genomic_DNA"/>
</dbReference>